<dbReference type="EMBL" id="JBBWWQ010000006">
    <property type="protein sequence ID" value="KAK8944583.1"/>
    <property type="molecule type" value="Genomic_DNA"/>
</dbReference>
<organism evidence="2 3">
    <name type="scientific">Platanthera zijinensis</name>
    <dbReference type="NCBI Taxonomy" id="2320716"/>
    <lineage>
        <taxon>Eukaryota</taxon>
        <taxon>Viridiplantae</taxon>
        <taxon>Streptophyta</taxon>
        <taxon>Embryophyta</taxon>
        <taxon>Tracheophyta</taxon>
        <taxon>Spermatophyta</taxon>
        <taxon>Magnoliopsida</taxon>
        <taxon>Liliopsida</taxon>
        <taxon>Asparagales</taxon>
        <taxon>Orchidaceae</taxon>
        <taxon>Orchidoideae</taxon>
        <taxon>Orchideae</taxon>
        <taxon>Orchidinae</taxon>
        <taxon>Platanthera</taxon>
    </lineage>
</organism>
<evidence type="ECO:0000256" key="1">
    <source>
        <dbReference type="SAM" id="MobiDB-lite"/>
    </source>
</evidence>
<dbReference type="Proteomes" id="UP001418222">
    <property type="component" value="Unassembled WGS sequence"/>
</dbReference>
<accession>A0AAP0BNQ4</accession>
<reference evidence="2 3" key="1">
    <citation type="journal article" date="2022" name="Nat. Plants">
        <title>Genomes of leafy and leafless Platanthera orchids illuminate the evolution of mycoheterotrophy.</title>
        <authorList>
            <person name="Li M.H."/>
            <person name="Liu K.W."/>
            <person name="Li Z."/>
            <person name="Lu H.C."/>
            <person name="Ye Q.L."/>
            <person name="Zhang D."/>
            <person name="Wang J.Y."/>
            <person name="Li Y.F."/>
            <person name="Zhong Z.M."/>
            <person name="Liu X."/>
            <person name="Yu X."/>
            <person name="Liu D.K."/>
            <person name="Tu X.D."/>
            <person name="Liu B."/>
            <person name="Hao Y."/>
            <person name="Liao X.Y."/>
            <person name="Jiang Y.T."/>
            <person name="Sun W.H."/>
            <person name="Chen J."/>
            <person name="Chen Y.Q."/>
            <person name="Ai Y."/>
            <person name="Zhai J.W."/>
            <person name="Wu S.S."/>
            <person name="Zhou Z."/>
            <person name="Hsiao Y.Y."/>
            <person name="Wu W.L."/>
            <person name="Chen Y.Y."/>
            <person name="Lin Y.F."/>
            <person name="Hsu J.L."/>
            <person name="Li C.Y."/>
            <person name="Wang Z.W."/>
            <person name="Zhao X."/>
            <person name="Zhong W.Y."/>
            <person name="Ma X.K."/>
            <person name="Ma L."/>
            <person name="Huang J."/>
            <person name="Chen G.Z."/>
            <person name="Huang M.Z."/>
            <person name="Huang L."/>
            <person name="Peng D.H."/>
            <person name="Luo Y.B."/>
            <person name="Zou S.Q."/>
            <person name="Chen S.P."/>
            <person name="Lan S."/>
            <person name="Tsai W.C."/>
            <person name="Van de Peer Y."/>
            <person name="Liu Z.J."/>
        </authorList>
    </citation>
    <scope>NUCLEOTIDE SEQUENCE [LARGE SCALE GENOMIC DNA]</scope>
    <source>
        <strain evidence="2">Lor287</strain>
    </source>
</reference>
<comment type="caution">
    <text evidence="2">The sequence shown here is derived from an EMBL/GenBank/DDBJ whole genome shotgun (WGS) entry which is preliminary data.</text>
</comment>
<evidence type="ECO:0000313" key="3">
    <source>
        <dbReference type="Proteomes" id="UP001418222"/>
    </source>
</evidence>
<proteinExistence type="predicted"/>
<protein>
    <submittedName>
        <fullName evidence="2">Uncharacterized protein</fullName>
    </submittedName>
</protein>
<dbReference type="AlphaFoldDB" id="A0AAP0BNQ4"/>
<gene>
    <name evidence="2" type="ORF">KSP39_PZI008191</name>
</gene>
<name>A0AAP0BNQ4_9ASPA</name>
<keyword evidence="3" id="KW-1185">Reference proteome</keyword>
<feature type="compositionally biased region" description="Basic residues" evidence="1">
    <location>
        <begin position="230"/>
        <end position="241"/>
    </location>
</feature>
<evidence type="ECO:0000313" key="2">
    <source>
        <dbReference type="EMBL" id="KAK8944583.1"/>
    </source>
</evidence>
<sequence length="368" mass="41230">MTGFSHSAISDGVGFNLRLLVAVVVHFDFCDLSSGKSAGIDAFDLMGPFFIFSHYRRSAIPGIARRQRFKVLQISDLLHTLKKAKAQKIDGTFAAFKATPTRIRRHLQRIIVFEQRVMEEQQDSLRDMVVDVAGSEFNWNIRDEPQDPNPMAKKFFDMKDAVDSPLWPGCENYSVLYQKDNFTKGRIETDTPLIHLIVQPRVRRRGTGNQAGRPRHAHQRVALASQPGPHPHRRASSRPPRRAILWPAPSQRSSPARAYFGRPAPPASPRRVGSHPPCEPAPARASHRVEALKGCSLDSQWGGFLTVLPYWPAPSQSKQRGLAVGRPRWAAYSCLEHRSLAVGRPARGAFSNFKAAEVSHLQTIFKIL</sequence>
<feature type="region of interest" description="Disordered" evidence="1">
    <location>
        <begin position="202"/>
        <end position="282"/>
    </location>
</feature>